<dbReference type="GO" id="GO:0003677">
    <property type="term" value="F:DNA binding"/>
    <property type="evidence" value="ECO:0007669"/>
    <property type="project" value="UniProtKB-KW"/>
</dbReference>
<evidence type="ECO:0000313" key="7">
    <source>
        <dbReference type="EMBL" id="WHQ68879.1"/>
    </source>
</evidence>
<dbReference type="InterPro" id="IPR010998">
    <property type="entry name" value="Integrase_recombinase_N"/>
</dbReference>
<sequence length="462" mass="51838">MPRPSSSDTRYLEQNHGKWRVTIAVPRNLQSKLGTRLKRPLQTDSLAIANQLKWQVIGELKAEIEAARRGPGGATKADALTREALAMAAQRARAQTHEEIDTLDYVVRERSEAILGRPIAVEQLPGHDAEPVYDPEKEAAAAQFQALAMGEATPIAHHHRQFVEQAGNKSRTRGDDERAIRFLASWCESKRVTSTLEAITRREAVRFMDDLPTLTPEPLSPVTLKKYLNRLSRYWQWLELRGHVQSDVWARLQLPKPKVKPQEERAFTDEEVGRLLTCDAPQKLHDLMRIGALTGARLDAIVDLKVKDCAAGLFTFKPQKKEAKERAVPIHPALSEIVARRIEGKAPEDDVFPEWPAPKKEGSQRERSFKASNQFTDYRRTVGVDHVVPGQRRSLVNFHSFRRWFITKAEQADQPESIIAAVVGHKRKGMTLGRYSAGPLVAQARRCVEAVALPTGTSTPPA</sequence>
<evidence type="ECO:0000256" key="3">
    <source>
        <dbReference type="ARBA" id="ARBA00023125"/>
    </source>
</evidence>
<evidence type="ECO:0000256" key="2">
    <source>
        <dbReference type="ARBA" id="ARBA00022908"/>
    </source>
</evidence>
<dbReference type="Proteomes" id="UP001223720">
    <property type="component" value="Chromosome"/>
</dbReference>
<feature type="compositionally biased region" description="Basic and acidic residues" evidence="5">
    <location>
        <begin position="357"/>
        <end position="369"/>
    </location>
</feature>
<dbReference type="EMBL" id="CP073633">
    <property type="protein sequence ID" value="WHQ68879.1"/>
    <property type="molecule type" value="Genomic_DNA"/>
</dbReference>
<gene>
    <name evidence="7" type="ORF">KEC54_21415</name>
</gene>
<evidence type="ECO:0000259" key="6">
    <source>
        <dbReference type="PROSITE" id="PS51898"/>
    </source>
</evidence>
<dbReference type="PANTHER" id="PTHR30349">
    <property type="entry name" value="PHAGE INTEGRASE-RELATED"/>
    <property type="match status" value="1"/>
</dbReference>
<dbReference type="PANTHER" id="PTHR30349:SF64">
    <property type="entry name" value="PROPHAGE INTEGRASE INTD-RELATED"/>
    <property type="match status" value="1"/>
</dbReference>
<dbReference type="InterPro" id="IPR013762">
    <property type="entry name" value="Integrase-like_cat_sf"/>
</dbReference>
<dbReference type="Gene3D" id="1.10.443.10">
    <property type="entry name" value="Intergrase catalytic core"/>
    <property type="match status" value="1"/>
</dbReference>
<evidence type="ECO:0000256" key="4">
    <source>
        <dbReference type="ARBA" id="ARBA00023172"/>
    </source>
</evidence>
<keyword evidence="2" id="KW-0229">DNA integration</keyword>
<dbReference type="GO" id="GO:0015074">
    <property type="term" value="P:DNA integration"/>
    <property type="evidence" value="ECO:0007669"/>
    <property type="project" value="UniProtKB-KW"/>
</dbReference>
<dbReference type="PROSITE" id="PS51898">
    <property type="entry name" value="TYR_RECOMBINASE"/>
    <property type="match status" value="1"/>
</dbReference>
<name>A0AAX3WFY8_METEX</name>
<evidence type="ECO:0000256" key="1">
    <source>
        <dbReference type="ARBA" id="ARBA00008857"/>
    </source>
</evidence>
<evidence type="ECO:0000256" key="5">
    <source>
        <dbReference type="SAM" id="MobiDB-lite"/>
    </source>
</evidence>
<reference evidence="7" key="1">
    <citation type="journal article" date="2022" name="Biotechnol. Bioprocess Eng.">
        <title>Pan-genome Analysis Reveals Comparative Genomic Features of Central Metabolic Pathways in Methylorubrum extorquens.</title>
        <authorList>
            <person name="Lee G.M."/>
            <person name="Scott-Nevros Z.K."/>
            <person name="Lee S.-M."/>
            <person name="Kim D."/>
        </authorList>
    </citation>
    <scope>NUCLEOTIDE SEQUENCE</scope>
    <source>
        <strain evidence="7">ATCC 55366</strain>
    </source>
</reference>
<dbReference type="InterPro" id="IPR046668">
    <property type="entry name" value="DUF6538"/>
</dbReference>
<dbReference type="SUPFAM" id="SSF56349">
    <property type="entry name" value="DNA breaking-rejoining enzymes"/>
    <property type="match status" value="1"/>
</dbReference>
<protein>
    <submittedName>
        <fullName evidence="7">Tyrosine-type recombinase/integrase</fullName>
    </submittedName>
</protein>
<dbReference type="Pfam" id="PF20172">
    <property type="entry name" value="DUF6538"/>
    <property type="match status" value="1"/>
</dbReference>
<dbReference type="Gene3D" id="1.10.150.130">
    <property type="match status" value="1"/>
</dbReference>
<accession>A0AAX3WFY8</accession>
<organism evidence="7 8">
    <name type="scientific">Methylorubrum extorquens</name>
    <name type="common">Methylobacterium dichloromethanicum</name>
    <name type="synonym">Methylobacterium extorquens</name>
    <dbReference type="NCBI Taxonomy" id="408"/>
    <lineage>
        <taxon>Bacteria</taxon>
        <taxon>Pseudomonadati</taxon>
        <taxon>Pseudomonadota</taxon>
        <taxon>Alphaproteobacteria</taxon>
        <taxon>Hyphomicrobiales</taxon>
        <taxon>Methylobacteriaceae</taxon>
        <taxon>Methylorubrum</taxon>
    </lineage>
</organism>
<feature type="region of interest" description="Disordered" evidence="5">
    <location>
        <begin position="348"/>
        <end position="372"/>
    </location>
</feature>
<dbReference type="InterPro" id="IPR002104">
    <property type="entry name" value="Integrase_catalytic"/>
</dbReference>
<keyword evidence="4" id="KW-0233">DNA recombination</keyword>
<comment type="similarity">
    <text evidence="1">Belongs to the 'phage' integrase family.</text>
</comment>
<proteinExistence type="inferred from homology"/>
<dbReference type="GO" id="GO:0006310">
    <property type="term" value="P:DNA recombination"/>
    <property type="evidence" value="ECO:0007669"/>
    <property type="project" value="UniProtKB-KW"/>
</dbReference>
<dbReference type="RefSeq" id="WP_283535341.1">
    <property type="nucleotide sequence ID" value="NZ_CP073633.1"/>
</dbReference>
<dbReference type="AlphaFoldDB" id="A0AAX3WFY8"/>
<keyword evidence="3" id="KW-0238">DNA-binding</keyword>
<evidence type="ECO:0000313" key="8">
    <source>
        <dbReference type="Proteomes" id="UP001223720"/>
    </source>
</evidence>
<dbReference type="InterPro" id="IPR011010">
    <property type="entry name" value="DNA_brk_join_enz"/>
</dbReference>
<dbReference type="Pfam" id="PF00589">
    <property type="entry name" value="Phage_integrase"/>
    <property type="match status" value="1"/>
</dbReference>
<dbReference type="InterPro" id="IPR050090">
    <property type="entry name" value="Tyrosine_recombinase_XerCD"/>
</dbReference>
<feature type="domain" description="Tyr recombinase" evidence="6">
    <location>
        <begin position="262"/>
        <end position="449"/>
    </location>
</feature>